<evidence type="ECO:0000256" key="5">
    <source>
        <dbReference type="SAM" id="Phobius"/>
    </source>
</evidence>
<evidence type="ECO:0000256" key="1">
    <source>
        <dbReference type="ARBA" id="ARBA00004141"/>
    </source>
</evidence>
<feature type="transmembrane region" description="Helical" evidence="5">
    <location>
        <begin position="44"/>
        <end position="63"/>
    </location>
</feature>
<evidence type="ECO:0000313" key="8">
    <source>
        <dbReference type="Proteomes" id="UP000288859"/>
    </source>
</evidence>
<evidence type="ECO:0000313" key="7">
    <source>
        <dbReference type="EMBL" id="RVX67132.1"/>
    </source>
</evidence>
<sequence>MPVISRLISPILRLAELVFAGIVAGLVGVYLHDYTRASGLPLGRFIYAEVVAGISLLLGLLWLLPFASSFTSWPVDVFISFAWFAVFGVLVHWMRTGTACQGDTFAWDQIGFARNNICGRWRAVEAFSFLSAIVWLVSALVGLWFVHRERRKARTVHGPYGNSHPRSVPIGVVQLR</sequence>
<dbReference type="OrthoDB" id="4074965at2759"/>
<protein>
    <recommendedName>
        <fullName evidence="6">MARVEL domain-containing protein</fullName>
    </recommendedName>
</protein>
<evidence type="ECO:0000256" key="3">
    <source>
        <dbReference type="ARBA" id="ARBA00022989"/>
    </source>
</evidence>
<dbReference type="PANTHER" id="PTHR39608:SF1">
    <property type="entry name" value="INTEGRAL MEMBRANE PROTEIN (AFU_ORTHOLOGUE AFUA_5G08640)"/>
    <property type="match status" value="1"/>
</dbReference>
<name>A0A438MW51_EXOME</name>
<evidence type="ECO:0000256" key="2">
    <source>
        <dbReference type="ARBA" id="ARBA00022692"/>
    </source>
</evidence>
<keyword evidence="2 5" id="KW-0812">Transmembrane</keyword>
<accession>A0A438MW51</accession>
<feature type="domain" description="MARVEL" evidence="6">
    <location>
        <begin position="9"/>
        <end position="140"/>
    </location>
</feature>
<dbReference type="GO" id="GO:0016020">
    <property type="term" value="C:membrane"/>
    <property type="evidence" value="ECO:0007669"/>
    <property type="project" value="UniProtKB-SubCell"/>
</dbReference>
<proteinExistence type="predicted"/>
<evidence type="ECO:0000256" key="4">
    <source>
        <dbReference type="ARBA" id="ARBA00023136"/>
    </source>
</evidence>
<comment type="caution">
    <text evidence="7">The sequence shown here is derived from an EMBL/GenBank/DDBJ whole genome shotgun (WGS) entry which is preliminary data.</text>
</comment>
<comment type="subcellular location">
    <subcellularLocation>
        <location evidence="1">Membrane</location>
        <topology evidence="1">Multi-pass membrane protein</topology>
    </subcellularLocation>
</comment>
<dbReference type="EMBL" id="NAJM01000051">
    <property type="protein sequence ID" value="RVX67132.1"/>
    <property type="molecule type" value="Genomic_DNA"/>
</dbReference>
<dbReference type="PANTHER" id="PTHR39608">
    <property type="entry name" value="INTEGRAL MEMBRANE PROTEIN (AFU_ORTHOLOGUE AFUA_5G08640)"/>
    <property type="match status" value="1"/>
</dbReference>
<dbReference type="InterPro" id="IPR008253">
    <property type="entry name" value="Marvel"/>
</dbReference>
<evidence type="ECO:0000259" key="6">
    <source>
        <dbReference type="Pfam" id="PF01284"/>
    </source>
</evidence>
<feature type="transmembrane region" description="Helical" evidence="5">
    <location>
        <begin position="12"/>
        <end position="32"/>
    </location>
</feature>
<dbReference type="Proteomes" id="UP000288859">
    <property type="component" value="Unassembled WGS sequence"/>
</dbReference>
<keyword evidence="4 5" id="KW-0472">Membrane</keyword>
<keyword evidence="3 5" id="KW-1133">Transmembrane helix</keyword>
<feature type="transmembrane region" description="Helical" evidence="5">
    <location>
        <begin position="75"/>
        <end position="94"/>
    </location>
</feature>
<organism evidence="7 8">
    <name type="scientific">Exophiala mesophila</name>
    <name type="common">Black yeast-like fungus</name>
    <dbReference type="NCBI Taxonomy" id="212818"/>
    <lineage>
        <taxon>Eukaryota</taxon>
        <taxon>Fungi</taxon>
        <taxon>Dikarya</taxon>
        <taxon>Ascomycota</taxon>
        <taxon>Pezizomycotina</taxon>
        <taxon>Eurotiomycetes</taxon>
        <taxon>Chaetothyriomycetidae</taxon>
        <taxon>Chaetothyriales</taxon>
        <taxon>Herpotrichiellaceae</taxon>
        <taxon>Exophiala</taxon>
    </lineage>
</organism>
<gene>
    <name evidence="7" type="ORF">B0A52_08566</name>
</gene>
<dbReference type="Pfam" id="PF01284">
    <property type="entry name" value="MARVEL"/>
    <property type="match status" value="1"/>
</dbReference>
<feature type="transmembrane region" description="Helical" evidence="5">
    <location>
        <begin position="126"/>
        <end position="146"/>
    </location>
</feature>
<reference evidence="7 8" key="1">
    <citation type="submission" date="2017-03" db="EMBL/GenBank/DDBJ databases">
        <title>Genomes of endolithic fungi from Antarctica.</title>
        <authorList>
            <person name="Coleine C."/>
            <person name="Masonjones S."/>
            <person name="Stajich J.E."/>
        </authorList>
    </citation>
    <scope>NUCLEOTIDE SEQUENCE [LARGE SCALE GENOMIC DNA]</scope>
    <source>
        <strain evidence="7 8">CCFEE 6314</strain>
    </source>
</reference>
<dbReference type="AlphaFoldDB" id="A0A438MW51"/>